<dbReference type="SUPFAM" id="SSF53613">
    <property type="entry name" value="Ribokinase-like"/>
    <property type="match status" value="1"/>
</dbReference>
<proteinExistence type="predicted"/>
<dbReference type="GO" id="GO:0033786">
    <property type="term" value="F:heptose-1-phosphate adenylyltransferase activity"/>
    <property type="evidence" value="ECO:0007669"/>
    <property type="project" value="TreeGrafter"/>
</dbReference>
<name>A0A395M220_9BACT</name>
<comment type="caution">
    <text evidence="4">The sequence shown here is derived from an EMBL/GenBank/DDBJ whole genome shotgun (WGS) entry which is preliminary data.</text>
</comment>
<dbReference type="InterPro" id="IPR011611">
    <property type="entry name" value="PfkB_dom"/>
</dbReference>
<dbReference type="Pfam" id="PF00294">
    <property type="entry name" value="PfkB"/>
    <property type="match status" value="1"/>
</dbReference>
<keyword evidence="2 4" id="KW-0418">Kinase</keyword>
<reference evidence="4 5" key="1">
    <citation type="journal article" date="2011" name="ISME J.">
        <title>Community ecology of hot spring cyanobacterial mats: predominant populations and their functional potential.</title>
        <authorList>
            <person name="Klatt C.G."/>
            <person name="Wood J.M."/>
            <person name="Rusch D.B."/>
            <person name="Bateson M.M."/>
            <person name="Hamamura N."/>
            <person name="Heidelberg J.F."/>
            <person name="Grossman A.R."/>
            <person name="Bhaya D."/>
            <person name="Cohan F.M."/>
            <person name="Kuhl M."/>
            <person name="Bryant D.A."/>
            <person name="Ward D.M."/>
        </authorList>
    </citation>
    <scope>NUCLEOTIDE SEQUENCE [LARGE SCALE GENOMIC DNA]</scope>
    <source>
        <strain evidence="4">OS</strain>
    </source>
</reference>
<dbReference type="InterPro" id="IPR002173">
    <property type="entry name" value="Carboh/pur_kinase_PfkB_CS"/>
</dbReference>
<dbReference type="PANTHER" id="PTHR46969">
    <property type="entry name" value="BIFUNCTIONAL PROTEIN HLDE"/>
    <property type="match status" value="1"/>
</dbReference>
<feature type="domain" description="Carbohydrate kinase PfkB" evidence="3">
    <location>
        <begin position="16"/>
        <end position="82"/>
    </location>
</feature>
<organism evidence="4 5">
    <name type="scientific">Candidatus Thermochlorobacter aerophilus</name>
    <dbReference type="NCBI Taxonomy" id="1868324"/>
    <lineage>
        <taxon>Bacteria</taxon>
        <taxon>Pseudomonadati</taxon>
        <taxon>Chlorobiota</taxon>
        <taxon>Chlorobiia</taxon>
        <taxon>Chlorobiales</taxon>
        <taxon>Candidatus Thermochlorobacteriaceae</taxon>
        <taxon>Candidatus Thermochlorobacter</taxon>
    </lineage>
</organism>
<evidence type="ECO:0000313" key="5">
    <source>
        <dbReference type="Proteomes" id="UP000266389"/>
    </source>
</evidence>
<sequence length="82" mass="8918">MTKKHLEHLFQSFEKKRVAVVGDVMLDKYIFGKVERISPEAPVPVIDVSSQSYRLGGAANVATNLRSLGATALLFGVIGDDD</sequence>
<dbReference type="PANTHER" id="PTHR46969:SF1">
    <property type="entry name" value="BIFUNCTIONAL PROTEIN HLDE"/>
    <property type="match status" value="1"/>
</dbReference>
<dbReference type="GO" id="GO:0005829">
    <property type="term" value="C:cytosol"/>
    <property type="evidence" value="ECO:0007669"/>
    <property type="project" value="TreeGrafter"/>
</dbReference>
<dbReference type="Gene3D" id="3.40.1190.20">
    <property type="match status" value="1"/>
</dbReference>
<evidence type="ECO:0000259" key="3">
    <source>
        <dbReference type="Pfam" id="PF00294"/>
    </source>
</evidence>
<dbReference type="PROSITE" id="PS00583">
    <property type="entry name" value="PFKB_KINASES_1"/>
    <property type="match status" value="1"/>
</dbReference>
<dbReference type="EMBL" id="PHFL01000021">
    <property type="protein sequence ID" value="RFM24843.1"/>
    <property type="molecule type" value="Genomic_DNA"/>
</dbReference>
<accession>A0A395M220</accession>
<evidence type="ECO:0000313" key="4">
    <source>
        <dbReference type="EMBL" id="RFM24843.1"/>
    </source>
</evidence>
<feature type="non-terminal residue" evidence="4">
    <location>
        <position position="82"/>
    </location>
</feature>
<evidence type="ECO:0000256" key="1">
    <source>
        <dbReference type="ARBA" id="ARBA00022679"/>
    </source>
</evidence>
<dbReference type="InterPro" id="IPR029056">
    <property type="entry name" value="Ribokinase-like"/>
</dbReference>
<dbReference type="AlphaFoldDB" id="A0A395M220"/>
<dbReference type="GO" id="GO:0033785">
    <property type="term" value="F:heptose 7-phosphate kinase activity"/>
    <property type="evidence" value="ECO:0007669"/>
    <property type="project" value="TreeGrafter"/>
</dbReference>
<keyword evidence="1" id="KW-0808">Transferase</keyword>
<dbReference type="Proteomes" id="UP000266389">
    <property type="component" value="Unassembled WGS sequence"/>
</dbReference>
<gene>
    <name evidence="4" type="ORF">D0433_03685</name>
</gene>
<protein>
    <submittedName>
        <fullName evidence="4">D-glycero-beta-D-manno-heptose-7-phosphate kinase</fullName>
    </submittedName>
</protein>
<evidence type="ECO:0000256" key="2">
    <source>
        <dbReference type="ARBA" id="ARBA00022777"/>
    </source>
</evidence>